<dbReference type="InterPro" id="IPR028082">
    <property type="entry name" value="Peripla_BP_I"/>
</dbReference>
<dbReference type="Gene3D" id="3.40.50.2300">
    <property type="match status" value="2"/>
</dbReference>
<comment type="similarity">
    <text evidence="1">Belongs to the leucine-binding protein family.</text>
</comment>
<dbReference type="Proteomes" id="UP000662914">
    <property type="component" value="Chromosome"/>
</dbReference>
<protein>
    <submittedName>
        <fullName evidence="7">ABC transporter substrate-binding protein</fullName>
    </submittedName>
</protein>
<evidence type="ECO:0000313" key="8">
    <source>
        <dbReference type="Proteomes" id="UP000662914"/>
    </source>
</evidence>
<keyword evidence="3 5" id="KW-0732">Signal</keyword>
<evidence type="ECO:0000256" key="1">
    <source>
        <dbReference type="ARBA" id="ARBA00010062"/>
    </source>
</evidence>
<accession>A0A809R592</accession>
<name>A0A809R592_9PROT</name>
<organism evidence="7 8">
    <name type="scientific">Candidatus Desulfobacillus denitrificans</name>
    <dbReference type="NCBI Taxonomy" id="2608985"/>
    <lineage>
        <taxon>Bacteria</taxon>
        <taxon>Pseudomonadati</taxon>
        <taxon>Pseudomonadota</taxon>
        <taxon>Betaproteobacteria</taxon>
        <taxon>Candidatus Desulfobacillus</taxon>
    </lineage>
</organism>
<dbReference type="PANTHER" id="PTHR47235">
    <property type="entry name" value="BLR6548 PROTEIN"/>
    <property type="match status" value="1"/>
</dbReference>
<dbReference type="InterPro" id="IPR000709">
    <property type="entry name" value="Leu_Ile_Val-bd"/>
</dbReference>
<evidence type="ECO:0000313" key="7">
    <source>
        <dbReference type="EMBL" id="BBO19485.1"/>
    </source>
</evidence>
<feature type="domain" description="Leucine-binding protein" evidence="6">
    <location>
        <begin position="33"/>
        <end position="378"/>
    </location>
</feature>
<keyword evidence="2" id="KW-0813">Transport</keyword>
<dbReference type="PANTHER" id="PTHR47235:SF1">
    <property type="entry name" value="BLR6548 PROTEIN"/>
    <property type="match status" value="1"/>
</dbReference>
<gene>
    <name evidence="7" type="ORF">DSYM_01840</name>
</gene>
<dbReference type="GO" id="GO:0006865">
    <property type="term" value="P:amino acid transport"/>
    <property type="evidence" value="ECO:0007669"/>
    <property type="project" value="UniProtKB-KW"/>
</dbReference>
<evidence type="ECO:0000259" key="6">
    <source>
        <dbReference type="Pfam" id="PF13458"/>
    </source>
</evidence>
<keyword evidence="4" id="KW-0029">Amino-acid transport</keyword>
<dbReference type="SUPFAM" id="SSF53822">
    <property type="entry name" value="Periplasmic binding protein-like I"/>
    <property type="match status" value="1"/>
</dbReference>
<reference evidence="7" key="1">
    <citation type="journal article" name="DNA Res.">
        <title>The physiological potential of anammox bacteria as revealed by their core genome structure.</title>
        <authorList>
            <person name="Okubo T."/>
            <person name="Toyoda A."/>
            <person name="Fukuhara K."/>
            <person name="Uchiyama I."/>
            <person name="Harigaya Y."/>
            <person name="Kuroiwa M."/>
            <person name="Suzuki T."/>
            <person name="Murakami Y."/>
            <person name="Suwa Y."/>
            <person name="Takami H."/>
        </authorList>
    </citation>
    <scope>NUCLEOTIDE SEQUENCE</scope>
    <source>
        <strain evidence="7">317325-3</strain>
    </source>
</reference>
<dbReference type="Pfam" id="PF13458">
    <property type="entry name" value="Peripla_BP_6"/>
    <property type="match status" value="1"/>
</dbReference>
<dbReference type="CDD" id="cd06343">
    <property type="entry name" value="PBP1_ABC_ligand_binding-like"/>
    <property type="match status" value="1"/>
</dbReference>
<evidence type="ECO:0000256" key="5">
    <source>
        <dbReference type="SAM" id="SignalP"/>
    </source>
</evidence>
<proteinExistence type="inferred from homology"/>
<dbReference type="PRINTS" id="PR00337">
    <property type="entry name" value="LEUILEVALBP"/>
</dbReference>
<evidence type="ECO:0000256" key="2">
    <source>
        <dbReference type="ARBA" id="ARBA00022448"/>
    </source>
</evidence>
<dbReference type="InterPro" id="IPR028081">
    <property type="entry name" value="Leu-bd"/>
</dbReference>
<dbReference type="KEGG" id="ddz:DSYM_01840"/>
<evidence type="ECO:0000256" key="4">
    <source>
        <dbReference type="ARBA" id="ARBA00022970"/>
    </source>
</evidence>
<feature type="signal peptide" evidence="5">
    <location>
        <begin position="1"/>
        <end position="23"/>
    </location>
</feature>
<dbReference type="AlphaFoldDB" id="A0A809R592"/>
<dbReference type="EMBL" id="AP021857">
    <property type="protein sequence ID" value="BBO19485.1"/>
    <property type="molecule type" value="Genomic_DNA"/>
</dbReference>
<sequence>MKNIIGKVAILAAATTLAWSAQAQQLGVTKDQIVVGSLQDLSGPLAGFSKPAKNGMQMRVDEINASGGVNGRKIKLIVEDSGYDPKKGLLAAQKLVQQDKIFAMIGSIGTAVAMASMPILFEKNIPHLFPLTGAREMYEPLHKLKFSFAAPYYDQIRIGVKWMAKEHGSKKFCIIYQDDEYGLEVLRGAEDGLKDIGMTLAEKTTFKRAATDFSAQVAKMKGAGCDTVVMGTIIREAIGTIATARKMGWNPQFLGCSASYTDLIHKLGGPAMNGFFAMHQVGVPYPDDASKNVRDWAAAYKAQFKEDPGLFSAYGYVIADLFYQTAKRAGPNLTTDSFVKALESGPFPRDMFGSPEYRFTATQHLGNQKSRASQIQNGKWVAVTDYLTN</sequence>
<evidence type="ECO:0000256" key="3">
    <source>
        <dbReference type="ARBA" id="ARBA00022729"/>
    </source>
</evidence>
<feature type="chain" id="PRO_5035273774" evidence="5">
    <location>
        <begin position="24"/>
        <end position="389"/>
    </location>
</feature>